<comment type="similarity">
    <text evidence="2">Belongs to the amino acid/polyamine transporter 2 family.</text>
</comment>
<feature type="transmembrane region" description="Helical" evidence="7">
    <location>
        <begin position="123"/>
        <end position="144"/>
    </location>
</feature>
<name>A0A9P4UT93_9PEZI</name>
<feature type="transmembrane region" description="Helical" evidence="7">
    <location>
        <begin position="257"/>
        <end position="279"/>
    </location>
</feature>
<comment type="caution">
    <text evidence="9">The sequence shown here is derived from an EMBL/GenBank/DDBJ whole genome shotgun (WGS) entry which is preliminary data.</text>
</comment>
<keyword evidence="3 7" id="KW-0812">Transmembrane</keyword>
<keyword evidence="4 7" id="KW-1133">Transmembrane helix</keyword>
<dbReference type="FunFam" id="1.20.1740.10:FF:000039">
    <property type="entry name" value="Neutral amino acid transporter (Eurofung)"/>
    <property type="match status" value="1"/>
</dbReference>
<feature type="compositionally biased region" description="Acidic residues" evidence="6">
    <location>
        <begin position="20"/>
        <end position="31"/>
    </location>
</feature>
<dbReference type="OrthoDB" id="294730at2759"/>
<dbReference type="Proteomes" id="UP000799441">
    <property type="component" value="Unassembled WGS sequence"/>
</dbReference>
<comment type="subcellular location">
    <subcellularLocation>
        <location evidence="1">Membrane</location>
        <topology evidence="1">Multi-pass membrane protein</topology>
    </subcellularLocation>
</comment>
<dbReference type="AlphaFoldDB" id="A0A9P4UT93"/>
<evidence type="ECO:0000256" key="4">
    <source>
        <dbReference type="ARBA" id="ARBA00022989"/>
    </source>
</evidence>
<proteinExistence type="inferred from homology"/>
<keyword evidence="5 7" id="KW-0472">Membrane</keyword>
<keyword evidence="10" id="KW-1185">Reference proteome</keyword>
<evidence type="ECO:0000313" key="10">
    <source>
        <dbReference type="Proteomes" id="UP000799441"/>
    </source>
</evidence>
<protein>
    <submittedName>
        <fullName evidence="9">Aromatic and neutral aliphatic amino acid permease</fullName>
    </submittedName>
</protein>
<evidence type="ECO:0000256" key="3">
    <source>
        <dbReference type="ARBA" id="ARBA00022692"/>
    </source>
</evidence>
<evidence type="ECO:0000256" key="1">
    <source>
        <dbReference type="ARBA" id="ARBA00004141"/>
    </source>
</evidence>
<dbReference type="InterPro" id="IPR013057">
    <property type="entry name" value="AA_transpt_TM"/>
</dbReference>
<dbReference type="PIRSF" id="PIRSF006060">
    <property type="entry name" value="AA_transporter"/>
    <property type="match status" value="1"/>
</dbReference>
<evidence type="ECO:0000256" key="7">
    <source>
        <dbReference type="SAM" id="Phobius"/>
    </source>
</evidence>
<feature type="region of interest" description="Disordered" evidence="6">
    <location>
        <begin position="1"/>
        <end position="31"/>
    </location>
</feature>
<feature type="compositionally biased region" description="Basic and acidic residues" evidence="6">
    <location>
        <begin position="1"/>
        <end position="12"/>
    </location>
</feature>
<sequence>MSKAPGYEKEDPFYQAPVDSQEENDDEKEGDEEINYQTLTWWQCGMIMIAETISLGILSLPSVLATIGMVPGVILIAGMGVTATYSGYVIGQFRLAYPWVHSFGDAGQILFEPIKMGTAGRELFGWAQTIFQIFSMASHILTWTICFNTITDSATCTMVWGVIALVVFWLFDLPRTLKNVSYMSIASFCSIFSAVMITMIDVGVEKPKGNERLSPFQTLGFTTAFNSVANITFAFAGHSCFFGFISELRDPKDWPKALALLQISDVTLYLVSAIVIYVFCGDQVQSPALGSAGHTVKKAAWGVAIPTIIIAGVIYGHIAAKYIFVRILKGTKHINKRTKLSNLAWYGITLVIWIVAWIIAESIPNFNDLLALVSALFASWFTYGLPGAFWLFLNKGQWFSNWKKICLFFANVGLFIIGLLLCVLGLWSSGEAIGNATGGHSWSCASNAQ</sequence>
<accession>A0A9P4UT93</accession>
<feature type="transmembrane region" description="Helical" evidence="7">
    <location>
        <begin position="299"/>
        <end position="323"/>
    </location>
</feature>
<feature type="transmembrane region" description="Helical" evidence="7">
    <location>
        <begin position="343"/>
        <end position="363"/>
    </location>
</feature>
<feature type="domain" description="Amino acid transporter transmembrane" evidence="8">
    <location>
        <begin position="38"/>
        <end position="428"/>
    </location>
</feature>
<feature type="transmembrane region" description="Helical" evidence="7">
    <location>
        <begin position="224"/>
        <end position="245"/>
    </location>
</feature>
<feature type="transmembrane region" description="Helical" evidence="7">
    <location>
        <begin position="63"/>
        <end position="85"/>
    </location>
</feature>
<dbReference type="Pfam" id="PF01490">
    <property type="entry name" value="Aa_trans"/>
    <property type="match status" value="1"/>
</dbReference>
<dbReference type="Gene3D" id="1.20.1740.10">
    <property type="entry name" value="Amino acid/polyamine transporter I"/>
    <property type="match status" value="1"/>
</dbReference>
<organism evidence="9 10">
    <name type="scientific">Polychaeton citri CBS 116435</name>
    <dbReference type="NCBI Taxonomy" id="1314669"/>
    <lineage>
        <taxon>Eukaryota</taxon>
        <taxon>Fungi</taxon>
        <taxon>Dikarya</taxon>
        <taxon>Ascomycota</taxon>
        <taxon>Pezizomycotina</taxon>
        <taxon>Dothideomycetes</taxon>
        <taxon>Dothideomycetidae</taxon>
        <taxon>Capnodiales</taxon>
        <taxon>Capnodiaceae</taxon>
        <taxon>Polychaeton</taxon>
    </lineage>
</organism>
<dbReference type="EMBL" id="MU003766">
    <property type="protein sequence ID" value="KAF2725864.1"/>
    <property type="molecule type" value="Genomic_DNA"/>
</dbReference>
<dbReference type="GO" id="GO:0016020">
    <property type="term" value="C:membrane"/>
    <property type="evidence" value="ECO:0007669"/>
    <property type="project" value="UniProtKB-SubCell"/>
</dbReference>
<feature type="transmembrane region" description="Helical" evidence="7">
    <location>
        <begin position="150"/>
        <end position="171"/>
    </location>
</feature>
<evidence type="ECO:0000256" key="2">
    <source>
        <dbReference type="ARBA" id="ARBA00008066"/>
    </source>
</evidence>
<feature type="transmembrane region" description="Helical" evidence="7">
    <location>
        <begin position="369"/>
        <end position="393"/>
    </location>
</feature>
<dbReference type="PANTHER" id="PTHR22950">
    <property type="entry name" value="AMINO ACID TRANSPORTER"/>
    <property type="match status" value="1"/>
</dbReference>
<feature type="transmembrane region" description="Helical" evidence="7">
    <location>
        <begin position="405"/>
        <end position="427"/>
    </location>
</feature>
<dbReference type="GO" id="GO:0015179">
    <property type="term" value="F:L-amino acid transmembrane transporter activity"/>
    <property type="evidence" value="ECO:0007669"/>
    <property type="project" value="TreeGrafter"/>
</dbReference>
<dbReference type="PANTHER" id="PTHR22950:SF479">
    <property type="entry name" value="AMINO ACID TRANSPORTER (EUROFUNG)-RELATED"/>
    <property type="match status" value="1"/>
</dbReference>
<evidence type="ECO:0000313" key="9">
    <source>
        <dbReference type="EMBL" id="KAF2725864.1"/>
    </source>
</evidence>
<gene>
    <name evidence="9" type="ORF">K431DRAFT_317312</name>
</gene>
<feature type="transmembrane region" description="Helical" evidence="7">
    <location>
        <begin position="183"/>
        <end position="204"/>
    </location>
</feature>
<evidence type="ECO:0000256" key="5">
    <source>
        <dbReference type="ARBA" id="ARBA00023136"/>
    </source>
</evidence>
<reference evidence="9" key="1">
    <citation type="journal article" date="2020" name="Stud. Mycol.">
        <title>101 Dothideomycetes genomes: a test case for predicting lifestyles and emergence of pathogens.</title>
        <authorList>
            <person name="Haridas S."/>
            <person name="Albert R."/>
            <person name="Binder M."/>
            <person name="Bloem J."/>
            <person name="Labutti K."/>
            <person name="Salamov A."/>
            <person name="Andreopoulos B."/>
            <person name="Baker S."/>
            <person name="Barry K."/>
            <person name="Bills G."/>
            <person name="Bluhm B."/>
            <person name="Cannon C."/>
            <person name="Castanera R."/>
            <person name="Culley D."/>
            <person name="Daum C."/>
            <person name="Ezra D."/>
            <person name="Gonzalez J."/>
            <person name="Henrissat B."/>
            <person name="Kuo A."/>
            <person name="Liang C."/>
            <person name="Lipzen A."/>
            <person name="Lutzoni F."/>
            <person name="Magnuson J."/>
            <person name="Mondo S."/>
            <person name="Nolan M."/>
            <person name="Ohm R."/>
            <person name="Pangilinan J."/>
            <person name="Park H.-J."/>
            <person name="Ramirez L."/>
            <person name="Alfaro M."/>
            <person name="Sun H."/>
            <person name="Tritt A."/>
            <person name="Yoshinaga Y."/>
            <person name="Zwiers L.-H."/>
            <person name="Turgeon B."/>
            <person name="Goodwin S."/>
            <person name="Spatafora J."/>
            <person name="Crous P."/>
            <person name="Grigoriev I."/>
        </authorList>
    </citation>
    <scope>NUCLEOTIDE SEQUENCE</scope>
    <source>
        <strain evidence="9">CBS 116435</strain>
    </source>
</reference>
<evidence type="ECO:0000259" key="8">
    <source>
        <dbReference type="Pfam" id="PF01490"/>
    </source>
</evidence>
<evidence type="ECO:0000256" key="6">
    <source>
        <dbReference type="SAM" id="MobiDB-lite"/>
    </source>
</evidence>